<dbReference type="InterPro" id="IPR050231">
    <property type="entry name" value="Iron_ascorbate_oxido_reductase"/>
</dbReference>
<dbReference type="Pfam" id="PF14226">
    <property type="entry name" value="DIOX_N"/>
    <property type="match status" value="1"/>
</dbReference>
<dbReference type="GO" id="GO:0009693">
    <property type="term" value="P:ethylene biosynthetic process"/>
    <property type="evidence" value="ECO:0007669"/>
    <property type="project" value="UniProtKB-KW"/>
</dbReference>
<evidence type="ECO:0000259" key="12">
    <source>
        <dbReference type="PROSITE" id="PS51471"/>
    </source>
</evidence>
<dbReference type="PRINTS" id="PR00682">
    <property type="entry name" value="IPNSYNTHASE"/>
</dbReference>
<evidence type="ECO:0000256" key="3">
    <source>
        <dbReference type="ARBA" id="ARBA00012293"/>
    </source>
</evidence>
<proteinExistence type="inferred from homology"/>
<organism evidence="13 14">
    <name type="scientific">Shimia isoporae</name>
    <dbReference type="NCBI Taxonomy" id="647720"/>
    <lineage>
        <taxon>Bacteria</taxon>
        <taxon>Pseudomonadati</taxon>
        <taxon>Pseudomonadota</taxon>
        <taxon>Alphaproteobacteria</taxon>
        <taxon>Rhodobacterales</taxon>
        <taxon>Roseobacteraceae</taxon>
    </lineage>
</organism>
<dbReference type="EC" id="1.14.20.7" evidence="3"/>
<evidence type="ECO:0000256" key="2">
    <source>
        <dbReference type="ARBA" id="ARBA00004767"/>
    </source>
</evidence>
<evidence type="ECO:0000256" key="10">
    <source>
        <dbReference type="ARBA" id="ARBA00049359"/>
    </source>
</evidence>
<keyword evidence="11" id="KW-0408">Iron</keyword>
<dbReference type="Proteomes" id="UP000295673">
    <property type="component" value="Unassembled WGS sequence"/>
</dbReference>
<dbReference type="Pfam" id="PF03171">
    <property type="entry name" value="2OG-FeII_Oxy"/>
    <property type="match status" value="1"/>
</dbReference>
<evidence type="ECO:0000256" key="4">
    <source>
        <dbReference type="ARBA" id="ARBA00012531"/>
    </source>
</evidence>
<gene>
    <name evidence="13" type="ORF">BXY66_1833</name>
</gene>
<evidence type="ECO:0000256" key="11">
    <source>
        <dbReference type="RuleBase" id="RU003682"/>
    </source>
</evidence>
<dbReference type="InterPro" id="IPR005123">
    <property type="entry name" value="Oxoglu/Fe-dep_dioxygenase_dom"/>
</dbReference>
<comment type="pathway">
    <text evidence="2">Alkene biosynthesis; ethylene biosynthesis via 2-oxoglutarate.</text>
</comment>
<sequence>MVPVLDAAAIARRDVDALAALRKAVEDDGFLVVQNTAITPARVLEVIAAYRAFFQLPESAKAAVDMATTGSNRGWGAGGSEQVDPSANPDYKQVFDCGFELAAEDPLRSSGLSVYADNLWPDVADFRETVQAYYADTLGVCLALLQGIAAAIGQPEDYFEAAFSRPMALLRGNYYPERPDWATEKDFGIAAHTDYGCLTLLATDGVPGLEAQTRSGDWIPVQAAPGAFIINFGEMLEMWTGGAVRATPHRVVGSSKERISVPMFFNPNHDTNVAPIGSGQVILAGDHLKKRFDETYLHLQNG</sequence>
<dbReference type="EMBL" id="SMGR01000001">
    <property type="protein sequence ID" value="TCL09769.1"/>
    <property type="molecule type" value="Genomic_DNA"/>
</dbReference>
<dbReference type="EC" id="1.13.12.19" evidence="4"/>
<comment type="catalytic activity">
    <reaction evidence="9">
        <text>2-oxoglutarate + O2 + 2 H(+) = ethene + 3 CO2 + H2O</text>
        <dbReference type="Rhea" id="RHEA:31523"/>
        <dbReference type="ChEBI" id="CHEBI:15377"/>
        <dbReference type="ChEBI" id="CHEBI:15378"/>
        <dbReference type="ChEBI" id="CHEBI:15379"/>
        <dbReference type="ChEBI" id="CHEBI:16526"/>
        <dbReference type="ChEBI" id="CHEBI:16810"/>
        <dbReference type="ChEBI" id="CHEBI:18153"/>
        <dbReference type="EC" id="1.13.12.19"/>
    </reaction>
</comment>
<dbReference type="SUPFAM" id="SSF51197">
    <property type="entry name" value="Clavaminate synthase-like"/>
    <property type="match status" value="1"/>
</dbReference>
<evidence type="ECO:0000256" key="7">
    <source>
        <dbReference type="ARBA" id="ARBA00031011"/>
    </source>
</evidence>
<comment type="cofactor">
    <cofactor evidence="1">
        <name>Fe(2+)</name>
        <dbReference type="ChEBI" id="CHEBI:29033"/>
    </cofactor>
</comment>
<name>A0A4R1NPJ6_9RHOB</name>
<keyword evidence="14" id="KW-1185">Reference proteome</keyword>
<dbReference type="InterPro" id="IPR026992">
    <property type="entry name" value="DIOX_N"/>
</dbReference>
<keyword evidence="13" id="KW-0223">Dioxygenase</keyword>
<dbReference type="AlphaFoldDB" id="A0A4R1NPJ6"/>
<accession>A0A4R1NPJ6</accession>
<dbReference type="PROSITE" id="PS51471">
    <property type="entry name" value="FE2OG_OXY"/>
    <property type="match status" value="1"/>
</dbReference>
<evidence type="ECO:0000256" key="9">
    <source>
        <dbReference type="ARBA" id="ARBA00047725"/>
    </source>
</evidence>
<dbReference type="InterPro" id="IPR027443">
    <property type="entry name" value="IPNS-like_sf"/>
</dbReference>
<dbReference type="OrthoDB" id="21825at2"/>
<dbReference type="Gene3D" id="2.60.120.330">
    <property type="entry name" value="B-lactam Antibiotic, Isopenicillin N Synthase, Chain"/>
    <property type="match status" value="1"/>
</dbReference>
<reference evidence="13 14" key="1">
    <citation type="submission" date="2019-03" db="EMBL/GenBank/DDBJ databases">
        <title>Genomic Encyclopedia of Archaeal and Bacterial Type Strains, Phase II (KMG-II): from individual species to whole genera.</title>
        <authorList>
            <person name="Goeker M."/>
        </authorList>
    </citation>
    <scope>NUCLEOTIDE SEQUENCE [LARGE SCALE GENOMIC DNA]</scope>
    <source>
        <strain evidence="13 14">DSM 26433</strain>
    </source>
</reference>
<feature type="domain" description="Fe2OG dioxygenase" evidence="12">
    <location>
        <begin position="165"/>
        <end position="267"/>
    </location>
</feature>
<dbReference type="InterPro" id="IPR044861">
    <property type="entry name" value="IPNS-like_FE2OG_OXY"/>
</dbReference>
<comment type="caution">
    <text evidence="13">The sequence shown here is derived from an EMBL/GenBank/DDBJ whole genome shotgun (WGS) entry which is preliminary data.</text>
</comment>
<evidence type="ECO:0000256" key="1">
    <source>
        <dbReference type="ARBA" id="ARBA00001954"/>
    </source>
</evidence>
<dbReference type="GO" id="GO:0046872">
    <property type="term" value="F:metal ion binding"/>
    <property type="evidence" value="ECO:0007669"/>
    <property type="project" value="UniProtKB-KW"/>
</dbReference>
<evidence type="ECO:0000256" key="8">
    <source>
        <dbReference type="ARBA" id="ARBA00031282"/>
    </source>
</evidence>
<keyword evidence="11" id="KW-0479">Metal-binding</keyword>
<protein>
    <recommendedName>
        <fullName evidence="5">2-oxoglutarate-dependent ethylene/succinate-forming enzyme</fullName>
        <ecNumber evidence="4">1.13.12.19</ecNumber>
        <ecNumber evidence="3">1.14.20.7</ecNumber>
    </recommendedName>
    <alternativeName>
        <fullName evidence="7">2-oxoglutarate dioxygenase (ethylene-forming)</fullName>
    </alternativeName>
    <alternativeName>
        <fullName evidence="8">2-oxoglutarate/L-arginine monooxygenase/decarboxylase (succinate-forming)</fullName>
    </alternativeName>
</protein>
<dbReference type="PANTHER" id="PTHR47990">
    <property type="entry name" value="2-OXOGLUTARATE (2OG) AND FE(II)-DEPENDENT OXYGENASE SUPERFAMILY PROTEIN-RELATED"/>
    <property type="match status" value="1"/>
</dbReference>
<comment type="catalytic activity">
    <reaction evidence="10">
        <text>L-arginine + 2-oxoglutarate + O2 = guanidine + L-glutamate 5-semialdehyde + succinate + CO2</text>
        <dbReference type="Rhea" id="RHEA:31535"/>
        <dbReference type="ChEBI" id="CHEBI:15379"/>
        <dbReference type="ChEBI" id="CHEBI:16526"/>
        <dbReference type="ChEBI" id="CHEBI:16810"/>
        <dbReference type="ChEBI" id="CHEBI:30031"/>
        <dbReference type="ChEBI" id="CHEBI:30087"/>
        <dbReference type="ChEBI" id="CHEBI:32682"/>
        <dbReference type="ChEBI" id="CHEBI:58066"/>
        <dbReference type="EC" id="1.14.20.7"/>
    </reaction>
</comment>
<evidence type="ECO:0000256" key="6">
    <source>
        <dbReference type="ARBA" id="ARBA00022666"/>
    </source>
</evidence>
<evidence type="ECO:0000256" key="5">
    <source>
        <dbReference type="ARBA" id="ARBA00019045"/>
    </source>
</evidence>
<evidence type="ECO:0000313" key="14">
    <source>
        <dbReference type="Proteomes" id="UP000295673"/>
    </source>
</evidence>
<keyword evidence="6" id="KW-0266">Ethylene biosynthesis</keyword>
<evidence type="ECO:0000313" key="13">
    <source>
        <dbReference type="EMBL" id="TCL09769.1"/>
    </source>
</evidence>
<dbReference type="GO" id="GO:0051213">
    <property type="term" value="F:dioxygenase activity"/>
    <property type="evidence" value="ECO:0007669"/>
    <property type="project" value="UniProtKB-KW"/>
</dbReference>
<keyword evidence="11" id="KW-0560">Oxidoreductase</keyword>
<comment type="similarity">
    <text evidence="11">Belongs to the iron/ascorbate-dependent oxidoreductase family.</text>
</comment>
<dbReference type="GO" id="GO:0102276">
    <property type="term" value="F:2-oxoglutarate oxygenase/decarboxylase (ethylene-forming) activity"/>
    <property type="evidence" value="ECO:0007669"/>
    <property type="project" value="UniProtKB-EC"/>
</dbReference>
<dbReference type="RefSeq" id="WP_132859775.1">
    <property type="nucleotide sequence ID" value="NZ_SMGR01000001.1"/>
</dbReference>